<reference evidence="9 10" key="1">
    <citation type="submission" date="2021-03" db="EMBL/GenBank/DDBJ databases">
        <title>Actinoplanes flavus sp. nov., a novel actinomycete isolated from Coconut Palm rhizosphere soil.</title>
        <authorList>
            <person name="Luo X."/>
        </authorList>
    </citation>
    <scope>NUCLEOTIDE SEQUENCE [LARGE SCALE GENOMIC DNA]</scope>
    <source>
        <strain evidence="9 10">NEAU-H7</strain>
    </source>
</reference>
<dbReference type="InterPro" id="IPR010290">
    <property type="entry name" value="TM_effector"/>
</dbReference>
<gene>
    <name evidence="9" type="ORF">J5X75_06190</name>
</gene>
<evidence type="ECO:0000259" key="8">
    <source>
        <dbReference type="PROSITE" id="PS50850"/>
    </source>
</evidence>
<dbReference type="Gene3D" id="1.20.1250.20">
    <property type="entry name" value="MFS general substrate transporter like domains"/>
    <property type="match status" value="1"/>
</dbReference>
<feature type="transmembrane region" description="Helical" evidence="7">
    <location>
        <begin position="21"/>
        <end position="47"/>
    </location>
</feature>
<sequence length="431" mass="44578">MPVAHSLRGPAPPRRAVSRQLGALLTAEAISMLGSRITFVAVPWLILVTTDSALLAGVAGFAEMLPYVLSGLIGGPIVDRVGPRPTAVTADVASLLAVAGIPLIAYCDGVSFGALLVLIALAGALRGFGDAAKRALLPRTIAAAGLSTERGTAMYDGTCRASTLVGLPLAGVLIATLGPATVLLFDALSFAVSALIIGALVRVGHADAAARAESKQQGYADALRDGFRYVRGDRLIVGVMAMLFATNLFDQAFATVFVPVWVRDGPHGPAALGVIGTAFGLGAVAGNLLYTVLAPRLPRRRTFGICFFLGGPAQLLALALTDRVWVVLATAAIAGALMSTVNPILMASVYRRIPTRLHGRVISVLIAVSWAGIPFGGLVGGWATEMLGLHTAALVAAIGYLAVTVSPFLFPAWQELDETPHPERNKAVATV</sequence>
<dbReference type="SUPFAM" id="SSF103473">
    <property type="entry name" value="MFS general substrate transporter"/>
    <property type="match status" value="1"/>
</dbReference>
<comment type="subcellular location">
    <subcellularLocation>
        <location evidence="1">Cell inner membrane</location>
        <topology evidence="1">Multi-pass membrane protein</topology>
    </subcellularLocation>
</comment>
<evidence type="ECO:0000256" key="7">
    <source>
        <dbReference type="SAM" id="Phobius"/>
    </source>
</evidence>
<evidence type="ECO:0000256" key="4">
    <source>
        <dbReference type="ARBA" id="ARBA00022692"/>
    </source>
</evidence>
<feature type="transmembrane region" description="Helical" evidence="7">
    <location>
        <begin position="302"/>
        <end position="320"/>
    </location>
</feature>
<feature type="transmembrane region" description="Helical" evidence="7">
    <location>
        <begin position="235"/>
        <end position="258"/>
    </location>
</feature>
<dbReference type="PANTHER" id="PTHR23513:SF9">
    <property type="entry name" value="ENTEROBACTIN EXPORTER ENTS"/>
    <property type="match status" value="1"/>
</dbReference>
<feature type="transmembrane region" description="Helical" evidence="7">
    <location>
        <begin position="326"/>
        <end position="349"/>
    </location>
</feature>
<dbReference type="EMBL" id="JAGFNS010000003">
    <property type="protein sequence ID" value="MBO3737103.1"/>
    <property type="molecule type" value="Genomic_DNA"/>
</dbReference>
<feature type="transmembrane region" description="Helical" evidence="7">
    <location>
        <begin position="183"/>
        <end position="201"/>
    </location>
</feature>
<protein>
    <submittedName>
        <fullName evidence="9">MFS transporter</fullName>
    </submittedName>
</protein>
<feature type="transmembrane region" description="Helical" evidence="7">
    <location>
        <begin position="270"/>
        <end position="290"/>
    </location>
</feature>
<keyword evidence="4 7" id="KW-0812">Transmembrane</keyword>
<keyword evidence="10" id="KW-1185">Reference proteome</keyword>
<keyword evidence="5 7" id="KW-1133">Transmembrane helix</keyword>
<feature type="transmembrane region" description="Helical" evidence="7">
    <location>
        <begin position="87"/>
        <end position="106"/>
    </location>
</feature>
<name>A0ABS3UH63_9ACTN</name>
<organism evidence="9 10">
    <name type="scientific">Actinoplanes flavus</name>
    <dbReference type="NCBI Taxonomy" id="2820290"/>
    <lineage>
        <taxon>Bacteria</taxon>
        <taxon>Bacillati</taxon>
        <taxon>Actinomycetota</taxon>
        <taxon>Actinomycetes</taxon>
        <taxon>Micromonosporales</taxon>
        <taxon>Micromonosporaceae</taxon>
        <taxon>Actinoplanes</taxon>
    </lineage>
</organism>
<keyword evidence="2" id="KW-0813">Transport</keyword>
<keyword evidence="3" id="KW-1003">Cell membrane</keyword>
<keyword evidence="6 7" id="KW-0472">Membrane</keyword>
<dbReference type="CDD" id="cd06173">
    <property type="entry name" value="MFS_MefA_like"/>
    <property type="match status" value="1"/>
</dbReference>
<evidence type="ECO:0000256" key="2">
    <source>
        <dbReference type="ARBA" id="ARBA00022448"/>
    </source>
</evidence>
<evidence type="ECO:0000256" key="1">
    <source>
        <dbReference type="ARBA" id="ARBA00004429"/>
    </source>
</evidence>
<feature type="transmembrane region" description="Helical" evidence="7">
    <location>
        <begin position="361"/>
        <end position="383"/>
    </location>
</feature>
<feature type="transmembrane region" description="Helical" evidence="7">
    <location>
        <begin position="389"/>
        <end position="410"/>
    </location>
</feature>
<evidence type="ECO:0000256" key="3">
    <source>
        <dbReference type="ARBA" id="ARBA00022475"/>
    </source>
</evidence>
<accession>A0ABS3UH63</accession>
<evidence type="ECO:0000256" key="5">
    <source>
        <dbReference type="ARBA" id="ARBA00022989"/>
    </source>
</evidence>
<feature type="domain" description="Major facilitator superfamily (MFS) profile" evidence="8">
    <location>
        <begin position="236"/>
        <end position="431"/>
    </location>
</feature>
<dbReference type="InterPro" id="IPR020846">
    <property type="entry name" value="MFS_dom"/>
</dbReference>
<evidence type="ECO:0000256" key="6">
    <source>
        <dbReference type="ARBA" id="ARBA00023136"/>
    </source>
</evidence>
<dbReference type="PANTHER" id="PTHR23513">
    <property type="entry name" value="INTEGRAL MEMBRANE EFFLUX PROTEIN-RELATED"/>
    <property type="match status" value="1"/>
</dbReference>
<dbReference type="Pfam" id="PF05977">
    <property type="entry name" value="MFS_3"/>
    <property type="match status" value="1"/>
</dbReference>
<evidence type="ECO:0000313" key="10">
    <source>
        <dbReference type="Proteomes" id="UP000679690"/>
    </source>
</evidence>
<feature type="transmembrane region" description="Helical" evidence="7">
    <location>
        <begin position="159"/>
        <end position="177"/>
    </location>
</feature>
<feature type="transmembrane region" description="Helical" evidence="7">
    <location>
        <begin position="53"/>
        <end position="75"/>
    </location>
</feature>
<dbReference type="InterPro" id="IPR036259">
    <property type="entry name" value="MFS_trans_sf"/>
</dbReference>
<proteinExistence type="predicted"/>
<evidence type="ECO:0000313" key="9">
    <source>
        <dbReference type="EMBL" id="MBO3737103.1"/>
    </source>
</evidence>
<dbReference type="Proteomes" id="UP000679690">
    <property type="component" value="Unassembled WGS sequence"/>
</dbReference>
<dbReference type="PROSITE" id="PS50850">
    <property type="entry name" value="MFS"/>
    <property type="match status" value="1"/>
</dbReference>
<comment type="caution">
    <text evidence="9">The sequence shown here is derived from an EMBL/GenBank/DDBJ whole genome shotgun (WGS) entry which is preliminary data.</text>
</comment>
<feature type="transmembrane region" description="Helical" evidence="7">
    <location>
        <begin position="112"/>
        <end position="129"/>
    </location>
</feature>